<dbReference type="PANTHER" id="PTHR30040:SF2">
    <property type="entry name" value="FAD:PROTEIN FMN TRANSFERASE"/>
    <property type="match status" value="1"/>
</dbReference>
<sequence length="359" mass="39193">MKKIFTVILLVTVLIIPQLGCKSQQNNYQGVTKTGFYMDTVCQITIYSMTGTEDMGQEEQEQKALSVITGAFKLCDEYEKRLSKTIEGSEIYRINHAAGEAVEVDETTIEVIEKGMEYGRISGGNFDITIGQVTDLWDFHEQDEAGEKTGQVPDENEIEQAVSHVDYEQIIIQGNTVRLADPQAEIDLGGIAKGYVADRVGDYMEEQGVTSAVISLGGNIVVIGEKGVSMADSQGDDFSIGIRDPQSDSGDLAGVLRCSDKTVVTSGTYERYFEADGIRYHHILDPETGYPFDTDVLSVTIIADKGRSVDCDGLSTTCLTLGTEKGMELIRSMDGIEAVFIDTEGQITLSDDSLAFEQS</sequence>
<dbReference type="GO" id="GO:0016740">
    <property type="term" value="F:transferase activity"/>
    <property type="evidence" value="ECO:0007669"/>
    <property type="project" value="UniProtKB-UniRule"/>
</dbReference>
<comment type="cofactor">
    <cofactor evidence="11">
        <name>Mg(2+)</name>
        <dbReference type="ChEBI" id="CHEBI:18420"/>
    </cofactor>
    <cofactor evidence="11">
        <name>Mn(2+)</name>
        <dbReference type="ChEBI" id="CHEBI:29035"/>
    </cofactor>
    <text evidence="11">Magnesium. Can also use manganese.</text>
</comment>
<organism evidence="12 13">
    <name type="scientific">Candidatus Fimisoma avicola</name>
    <dbReference type="NCBI Taxonomy" id="2840826"/>
    <lineage>
        <taxon>Bacteria</taxon>
        <taxon>Bacillati</taxon>
        <taxon>Bacillota</taxon>
        <taxon>Clostridia</taxon>
        <taxon>Eubacteriales</taxon>
        <taxon>Candidatus Fimisoma</taxon>
    </lineage>
</organism>
<dbReference type="InterPro" id="IPR003374">
    <property type="entry name" value="ApbE-like_sf"/>
</dbReference>
<comment type="caution">
    <text evidence="12">The sequence shown here is derived from an EMBL/GenBank/DDBJ whole genome shotgun (WGS) entry which is preliminary data.</text>
</comment>
<evidence type="ECO:0000256" key="8">
    <source>
        <dbReference type="ARBA" id="ARBA00031306"/>
    </source>
</evidence>
<gene>
    <name evidence="12" type="ORF">IAD16_02510</name>
</gene>
<reference evidence="12" key="2">
    <citation type="journal article" date="2021" name="PeerJ">
        <title>Extensive microbial diversity within the chicken gut microbiome revealed by metagenomics and culture.</title>
        <authorList>
            <person name="Gilroy R."/>
            <person name="Ravi A."/>
            <person name="Getino M."/>
            <person name="Pursley I."/>
            <person name="Horton D.L."/>
            <person name="Alikhan N.F."/>
            <person name="Baker D."/>
            <person name="Gharbi K."/>
            <person name="Hall N."/>
            <person name="Watson M."/>
            <person name="Adriaenssens E.M."/>
            <person name="Foster-Nyarko E."/>
            <person name="Jarju S."/>
            <person name="Secka A."/>
            <person name="Antonio M."/>
            <person name="Oren A."/>
            <person name="Chaudhuri R.R."/>
            <person name="La Ragione R."/>
            <person name="Hildebrand F."/>
            <person name="Pallen M.J."/>
        </authorList>
    </citation>
    <scope>NUCLEOTIDE SEQUENCE</scope>
    <source>
        <strain evidence="12">11300</strain>
    </source>
</reference>
<dbReference type="Gene3D" id="3.10.520.10">
    <property type="entry name" value="ApbE-like domains"/>
    <property type="match status" value="1"/>
</dbReference>
<evidence type="ECO:0000256" key="3">
    <source>
        <dbReference type="ARBA" id="ARBA00022630"/>
    </source>
</evidence>
<evidence type="ECO:0000256" key="9">
    <source>
        <dbReference type="ARBA" id="ARBA00048540"/>
    </source>
</evidence>
<evidence type="ECO:0000256" key="4">
    <source>
        <dbReference type="ARBA" id="ARBA00022679"/>
    </source>
</evidence>
<dbReference type="EMBL" id="DVMO01000040">
    <property type="protein sequence ID" value="HIU27239.1"/>
    <property type="molecule type" value="Genomic_DNA"/>
</dbReference>
<dbReference type="PIRSF" id="PIRSF006268">
    <property type="entry name" value="ApbE"/>
    <property type="match status" value="1"/>
</dbReference>
<evidence type="ECO:0000313" key="12">
    <source>
        <dbReference type="EMBL" id="HIU27239.1"/>
    </source>
</evidence>
<feature type="binding site" evidence="11">
    <location>
        <position position="316"/>
    </location>
    <ligand>
        <name>Mg(2+)</name>
        <dbReference type="ChEBI" id="CHEBI:18420"/>
    </ligand>
</feature>
<keyword evidence="3 10" id="KW-0285">Flavoprotein</keyword>
<dbReference type="GO" id="GO:0046872">
    <property type="term" value="F:metal ion binding"/>
    <property type="evidence" value="ECO:0007669"/>
    <property type="project" value="UniProtKB-UniRule"/>
</dbReference>
<keyword evidence="7 10" id="KW-0460">Magnesium</keyword>
<keyword evidence="4 10" id="KW-0808">Transferase</keyword>
<evidence type="ECO:0000256" key="11">
    <source>
        <dbReference type="PIRSR" id="PIRSR006268-2"/>
    </source>
</evidence>
<protein>
    <recommendedName>
        <fullName evidence="2 10">FAD:protein FMN transferase</fullName>
        <ecNumber evidence="1 10">2.7.1.180</ecNumber>
    </recommendedName>
    <alternativeName>
        <fullName evidence="8 10">Flavin transferase</fullName>
    </alternativeName>
</protein>
<keyword evidence="6 10" id="KW-0274">FAD</keyword>
<accession>A0A9D1I3C3</accession>
<dbReference type="EC" id="2.7.1.180" evidence="1 10"/>
<evidence type="ECO:0000256" key="6">
    <source>
        <dbReference type="ARBA" id="ARBA00022827"/>
    </source>
</evidence>
<evidence type="ECO:0000256" key="7">
    <source>
        <dbReference type="ARBA" id="ARBA00022842"/>
    </source>
</evidence>
<evidence type="ECO:0000313" key="13">
    <source>
        <dbReference type="Proteomes" id="UP000824091"/>
    </source>
</evidence>
<evidence type="ECO:0000256" key="1">
    <source>
        <dbReference type="ARBA" id="ARBA00011955"/>
    </source>
</evidence>
<evidence type="ECO:0000256" key="2">
    <source>
        <dbReference type="ARBA" id="ARBA00016337"/>
    </source>
</evidence>
<evidence type="ECO:0000256" key="10">
    <source>
        <dbReference type="PIRNR" id="PIRNR006268"/>
    </source>
</evidence>
<dbReference type="InterPro" id="IPR024932">
    <property type="entry name" value="ApbE"/>
</dbReference>
<feature type="binding site" evidence="11">
    <location>
        <position position="190"/>
    </location>
    <ligand>
        <name>Mg(2+)</name>
        <dbReference type="ChEBI" id="CHEBI:18420"/>
    </ligand>
</feature>
<feature type="binding site" evidence="11">
    <location>
        <position position="312"/>
    </location>
    <ligand>
        <name>Mg(2+)</name>
        <dbReference type="ChEBI" id="CHEBI:18420"/>
    </ligand>
</feature>
<comment type="catalytic activity">
    <reaction evidence="9 10">
        <text>L-threonyl-[protein] + FAD = FMN-L-threonyl-[protein] + AMP + H(+)</text>
        <dbReference type="Rhea" id="RHEA:36847"/>
        <dbReference type="Rhea" id="RHEA-COMP:11060"/>
        <dbReference type="Rhea" id="RHEA-COMP:11061"/>
        <dbReference type="ChEBI" id="CHEBI:15378"/>
        <dbReference type="ChEBI" id="CHEBI:30013"/>
        <dbReference type="ChEBI" id="CHEBI:57692"/>
        <dbReference type="ChEBI" id="CHEBI:74257"/>
        <dbReference type="ChEBI" id="CHEBI:456215"/>
        <dbReference type="EC" id="2.7.1.180"/>
    </reaction>
</comment>
<comment type="similarity">
    <text evidence="10">Belongs to the ApbE family.</text>
</comment>
<name>A0A9D1I3C3_9FIRM</name>
<evidence type="ECO:0000256" key="5">
    <source>
        <dbReference type="ARBA" id="ARBA00022723"/>
    </source>
</evidence>
<dbReference type="SUPFAM" id="SSF143631">
    <property type="entry name" value="ApbE-like"/>
    <property type="match status" value="1"/>
</dbReference>
<dbReference type="Proteomes" id="UP000824091">
    <property type="component" value="Unassembled WGS sequence"/>
</dbReference>
<dbReference type="AlphaFoldDB" id="A0A9D1I3C3"/>
<dbReference type="Pfam" id="PF02424">
    <property type="entry name" value="ApbE"/>
    <property type="match status" value="1"/>
</dbReference>
<keyword evidence="5 10" id="KW-0479">Metal-binding</keyword>
<reference evidence="12" key="1">
    <citation type="submission" date="2020-10" db="EMBL/GenBank/DDBJ databases">
        <authorList>
            <person name="Gilroy R."/>
        </authorList>
    </citation>
    <scope>NUCLEOTIDE SEQUENCE</scope>
    <source>
        <strain evidence="12">11300</strain>
    </source>
</reference>
<proteinExistence type="inferred from homology"/>
<dbReference type="PANTHER" id="PTHR30040">
    <property type="entry name" value="THIAMINE BIOSYNTHESIS LIPOPROTEIN APBE"/>
    <property type="match status" value="1"/>
</dbReference>